<dbReference type="InterPro" id="IPR015590">
    <property type="entry name" value="Aldehyde_DH_dom"/>
</dbReference>
<dbReference type="InterPro" id="IPR016161">
    <property type="entry name" value="Ald_DH/histidinol_DH"/>
</dbReference>
<dbReference type="FunFam" id="3.40.309.10:FF:000004">
    <property type="entry name" value="Succinate-semialdehyde dehydrogenase I"/>
    <property type="match status" value="1"/>
</dbReference>
<organism evidence="7 8">
    <name type="scientific">Angomonas deanei</name>
    <dbReference type="NCBI Taxonomy" id="59799"/>
    <lineage>
        <taxon>Eukaryota</taxon>
        <taxon>Discoba</taxon>
        <taxon>Euglenozoa</taxon>
        <taxon>Kinetoplastea</taxon>
        <taxon>Metakinetoplastina</taxon>
        <taxon>Trypanosomatida</taxon>
        <taxon>Trypanosomatidae</taxon>
        <taxon>Strigomonadinae</taxon>
        <taxon>Angomonas</taxon>
    </lineage>
</organism>
<dbReference type="Pfam" id="PF00171">
    <property type="entry name" value="Aldedh"/>
    <property type="match status" value="1"/>
</dbReference>
<dbReference type="Gene3D" id="3.40.309.10">
    <property type="entry name" value="Aldehyde Dehydrogenase, Chain A, domain 2"/>
    <property type="match status" value="1"/>
</dbReference>
<dbReference type="GO" id="GO:0009450">
    <property type="term" value="P:gamma-aminobutyric acid catabolic process"/>
    <property type="evidence" value="ECO:0007669"/>
    <property type="project" value="TreeGrafter"/>
</dbReference>
<dbReference type="InterPro" id="IPR016162">
    <property type="entry name" value="Ald_DH_N"/>
</dbReference>
<dbReference type="FunFam" id="3.40.605.10:FF:000005">
    <property type="entry name" value="Succinate-semialdehyde dehydrogenase I"/>
    <property type="match status" value="1"/>
</dbReference>
<dbReference type="EMBL" id="LR877147">
    <property type="protein sequence ID" value="CAD2214303.1"/>
    <property type="molecule type" value="Genomic_DNA"/>
</dbReference>
<dbReference type="AlphaFoldDB" id="A0A7G2C673"/>
<protein>
    <submittedName>
        <fullName evidence="7">Aldehyde dehydrogenase family, putative</fullName>
    </submittedName>
</protein>
<keyword evidence="8" id="KW-1185">Reference proteome</keyword>
<feature type="domain" description="Aldehyde dehydrogenase" evidence="6">
    <location>
        <begin position="40"/>
        <end position="501"/>
    </location>
</feature>
<name>A0A7G2C673_9TRYP</name>
<dbReference type="InterPro" id="IPR016163">
    <property type="entry name" value="Ald_DH_C"/>
</dbReference>
<dbReference type="VEuPathDB" id="TriTrypDB:ADEAN_000174800"/>
<evidence type="ECO:0000256" key="1">
    <source>
        <dbReference type="ARBA" id="ARBA00005176"/>
    </source>
</evidence>
<evidence type="ECO:0000313" key="7">
    <source>
        <dbReference type="EMBL" id="CAD2214303.1"/>
    </source>
</evidence>
<dbReference type="SUPFAM" id="SSF53720">
    <property type="entry name" value="ALDH-like"/>
    <property type="match status" value="1"/>
</dbReference>
<comment type="pathway">
    <text evidence="1">Amino-acid degradation; 4-aminobutanoate degradation.</text>
</comment>
<dbReference type="PROSITE" id="PS00687">
    <property type="entry name" value="ALDEHYDE_DEHYDR_GLU"/>
    <property type="match status" value="1"/>
</dbReference>
<dbReference type="GO" id="GO:0004777">
    <property type="term" value="F:succinate-semialdehyde dehydrogenase (NAD+) activity"/>
    <property type="evidence" value="ECO:0007669"/>
    <property type="project" value="TreeGrafter"/>
</dbReference>
<feature type="active site" evidence="4">
    <location>
        <position position="275"/>
    </location>
</feature>
<evidence type="ECO:0000256" key="2">
    <source>
        <dbReference type="ARBA" id="ARBA00009986"/>
    </source>
</evidence>
<evidence type="ECO:0000259" key="6">
    <source>
        <dbReference type="Pfam" id="PF00171"/>
    </source>
</evidence>
<sequence>MSAKVLQTIKNAPFDWKAPAKYAKQLNFTKQPVNFINGEWVTATTGTIPVEDPCTNDIIGHIPNFQKAEADAAIAAAATAFESWKETMPSHRAKILRKWATLMNENAPTLGSILSREGGKVLAEGTGEVLNSAVFVDFYASEGERVYGDIIPGPRPGVQTTVIKQPIGVVGLITPWNFPSSMITRAAAGAIAAGCTVVLKPSELTPFSALALAQISEEAGLPPGVFNVVTGDSAAIGSALTSSFDVRKISFTGSTRVGKLLYEQSAGTMKKLGLELGGNAPFIVFDDAELERAAEDLLLAKWRNAGQTCICTNRCFVQANVFDQFLAILLKKVKTLKVGNAFDPSAKIGAMCNKAAVDRMVSVVADARKKGGRIECGGRAVKVNGKGHFFEPTVITNVNHSTMDCCQKELFGPVLPVVKFDTEEEVVQLANSTRAGLASYFYTQDYRKQHRVSRALKFGMVGCNESAISHPVAPFGGVKESGLGRDGSKYGIEPFLDIKYVCLSTK</sequence>
<dbReference type="InterPro" id="IPR029510">
    <property type="entry name" value="Ald_DH_CS_GLU"/>
</dbReference>
<proteinExistence type="inferred from homology"/>
<reference evidence="7 8" key="1">
    <citation type="submission" date="2020-08" db="EMBL/GenBank/DDBJ databases">
        <authorList>
            <person name="Newling K."/>
            <person name="Davey J."/>
            <person name="Forrester S."/>
        </authorList>
    </citation>
    <scope>NUCLEOTIDE SEQUENCE [LARGE SCALE GENOMIC DNA]</scope>
    <source>
        <strain evidence="8">Crithidia deanei Carvalho (ATCC PRA-265)</strain>
    </source>
</reference>
<dbReference type="Gene3D" id="3.40.605.10">
    <property type="entry name" value="Aldehyde Dehydrogenase, Chain A, domain 1"/>
    <property type="match status" value="1"/>
</dbReference>
<evidence type="ECO:0000256" key="5">
    <source>
        <dbReference type="RuleBase" id="RU003345"/>
    </source>
</evidence>
<gene>
    <name evidence="7" type="ORF">ADEAN_000174800</name>
</gene>
<evidence type="ECO:0000313" key="8">
    <source>
        <dbReference type="Proteomes" id="UP000515908"/>
    </source>
</evidence>
<dbReference type="PANTHER" id="PTHR43353:SF5">
    <property type="entry name" value="SUCCINATE-SEMIALDEHYDE DEHYDROGENASE, MITOCHONDRIAL"/>
    <property type="match status" value="1"/>
</dbReference>
<evidence type="ECO:0000256" key="3">
    <source>
        <dbReference type="ARBA" id="ARBA00023002"/>
    </source>
</evidence>
<keyword evidence="3 5" id="KW-0560">Oxidoreductase</keyword>
<dbReference type="CDD" id="cd07103">
    <property type="entry name" value="ALDH_F5_SSADH_GabD"/>
    <property type="match status" value="1"/>
</dbReference>
<dbReference type="InterPro" id="IPR050740">
    <property type="entry name" value="Aldehyde_DH_Superfamily"/>
</dbReference>
<accession>A0A7G2C673</accession>
<dbReference type="PANTHER" id="PTHR43353">
    <property type="entry name" value="SUCCINATE-SEMIALDEHYDE DEHYDROGENASE, MITOCHONDRIAL"/>
    <property type="match status" value="1"/>
</dbReference>
<dbReference type="Proteomes" id="UP000515908">
    <property type="component" value="Chromosome 03"/>
</dbReference>
<evidence type="ECO:0000256" key="4">
    <source>
        <dbReference type="PROSITE-ProRule" id="PRU10007"/>
    </source>
</evidence>
<comment type="similarity">
    <text evidence="2 5">Belongs to the aldehyde dehydrogenase family.</text>
</comment>